<dbReference type="NCBIfam" id="NF002457">
    <property type="entry name" value="PRK01637.1"/>
    <property type="match status" value="1"/>
</dbReference>
<dbReference type="Proteomes" id="UP000188627">
    <property type="component" value="Unassembled WGS sequence"/>
</dbReference>
<dbReference type="InterPro" id="IPR023679">
    <property type="entry name" value="UPF0761_bac"/>
</dbReference>
<evidence type="ECO:0000313" key="10">
    <source>
        <dbReference type="Proteomes" id="UP000188627"/>
    </source>
</evidence>
<feature type="transmembrane region" description="Helical" evidence="7">
    <location>
        <begin position="144"/>
        <end position="164"/>
    </location>
</feature>
<dbReference type="Pfam" id="PF03631">
    <property type="entry name" value="Virul_fac_BrkB"/>
    <property type="match status" value="1"/>
</dbReference>
<feature type="transmembrane region" description="Helical" evidence="7">
    <location>
        <begin position="215"/>
        <end position="239"/>
    </location>
</feature>
<feature type="transmembrane region" description="Helical" evidence="7">
    <location>
        <begin position="104"/>
        <end position="123"/>
    </location>
</feature>
<evidence type="ECO:0000256" key="3">
    <source>
        <dbReference type="ARBA" id="ARBA00022519"/>
    </source>
</evidence>
<dbReference type="EMBL" id="MUFC01000018">
    <property type="protein sequence ID" value="OOE85941.1"/>
    <property type="molecule type" value="Genomic_DNA"/>
</dbReference>
<proteinExistence type="inferred from homology"/>
<feature type="transmembrane region" description="Helical" evidence="7">
    <location>
        <begin position="35"/>
        <end position="61"/>
    </location>
</feature>
<reference evidence="10" key="1">
    <citation type="submission" date="2017-01" db="EMBL/GenBank/DDBJ databases">
        <title>Draft genome of the species Salinivibrio sharmensis.</title>
        <authorList>
            <person name="Lopez-Hermoso C."/>
            <person name="De La Haba R."/>
            <person name="Sanchez-Porro C."/>
            <person name="Ventosa A."/>
        </authorList>
    </citation>
    <scope>NUCLEOTIDE SEQUENCE [LARGE SCALE GENOMIC DNA]</scope>
    <source>
        <strain evidence="10">CBH463</strain>
    </source>
</reference>
<comment type="caution">
    <text evidence="9">The sequence shown here is derived from an EMBL/GenBank/DDBJ whole genome shotgun (WGS) entry which is preliminary data.</text>
</comment>
<organism evidence="9 10">
    <name type="scientific">Salinivibrio sharmensis</name>
    <dbReference type="NCBI Taxonomy" id="390883"/>
    <lineage>
        <taxon>Bacteria</taxon>
        <taxon>Pseudomonadati</taxon>
        <taxon>Pseudomonadota</taxon>
        <taxon>Gammaproteobacteria</taxon>
        <taxon>Vibrionales</taxon>
        <taxon>Vibrionaceae</taxon>
        <taxon>Salinivibrio</taxon>
    </lineage>
</organism>
<evidence type="ECO:0000256" key="4">
    <source>
        <dbReference type="ARBA" id="ARBA00022692"/>
    </source>
</evidence>
<evidence type="ECO:0000256" key="2">
    <source>
        <dbReference type="ARBA" id="ARBA00022475"/>
    </source>
</evidence>
<dbReference type="PANTHER" id="PTHR30213">
    <property type="entry name" value="INNER MEMBRANE PROTEIN YHJD"/>
    <property type="match status" value="1"/>
</dbReference>
<comment type="similarity">
    <text evidence="7">Belongs to the UPF0761 family.</text>
</comment>
<protein>
    <recommendedName>
        <fullName evidence="7">UPF0761 membrane protein BZG74_13460</fullName>
    </recommendedName>
</protein>
<keyword evidence="4 7" id="KW-0812">Transmembrane</keyword>
<dbReference type="NCBIfam" id="TIGR00765">
    <property type="entry name" value="yihY_not_rbn"/>
    <property type="match status" value="1"/>
</dbReference>
<dbReference type="InterPro" id="IPR017039">
    <property type="entry name" value="Virul_fac_BrkB"/>
</dbReference>
<accession>A0ABX3KAJ6</accession>
<dbReference type="PANTHER" id="PTHR30213:SF0">
    <property type="entry name" value="UPF0761 MEMBRANE PROTEIN YIHY"/>
    <property type="match status" value="1"/>
</dbReference>
<keyword evidence="2 7" id="KW-1003">Cell membrane</keyword>
<evidence type="ECO:0000256" key="1">
    <source>
        <dbReference type="ARBA" id="ARBA00004651"/>
    </source>
</evidence>
<feature type="compositionally biased region" description="Basic and acidic residues" evidence="8">
    <location>
        <begin position="309"/>
        <end position="322"/>
    </location>
</feature>
<name>A0ABX3KAJ6_9GAMM</name>
<sequence>MRKVGILDEKTWRHHRDWLMAMLTHLWRRMGEDRLTVSAGHMAYVTLLSLVPLVTVVLSAFSSFPGFSEVGNTLQQFVINNFVPAAGEVVARYLNEFVANAGKMTAVGVSFLFVVAIMLISAIDKSLNHTFKIQTKRPTMIAFSIYWMVLTLGPILIGTSIALSSYLTSLSLLQSGIANDLFTTLLRVLPFILTTLTFMGLYTQVPNTRVRLRHAFVGAAVASILFELSKKVFALYVTHFPSYQLIYGALAVIPILFVWVYFSWCIVLFGAQVTATLRESTAWWPGTMGQMAQPASTTPVAATHSLTTQKEETDDSPHSTRE</sequence>
<evidence type="ECO:0000256" key="6">
    <source>
        <dbReference type="ARBA" id="ARBA00023136"/>
    </source>
</evidence>
<evidence type="ECO:0000256" key="5">
    <source>
        <dbReference type="ARBA" id="ARBA00022989"/>
    </source>
</evidence>
<dbReference type="HAMAP" id="MF_00672">
    <property type="entry name" value="UPF0761"/>
    <property type="match status" value="1"/>
</dbReference>
<dbReference type="PIRSF" id="PIRSF035875">
    <property type="entry name" value="RNase_BN"/>
    <property type="match status" value="1"/>
</dbReference>
<evidence type="ECO:0000313" key="9">
    <source>
        <dbReference type="EMBL" id="OOE85941.1"/>
    </source>
</evidence>
<evidence type="ECO:0000256" key="8">
    <source>
        <dbReference type="SAM" id="MobiDB-lite"/>
    </source>
</evidence>
<comment type="subcellular location">
    <subcellularLocation>
        <location evidence="1 7">Cell membrane</location>
        <topology evidence="1 7">Multi-pass membrane protein</topology>
    </subcellularLocation>
</comment>
<keyword evidence="10" id="KW-1185">Reference proteome</keyword>
<gene>
    <name evidence="9" type="ORF">BZG74_13460</name>
</gene>
<feature type="transmembrane region" description="Helical" evidence="7">
    <location>
        <begin position="184"/>
        <end position="203"/>
    </location>
</feature>
<feature type="region of interest" description="Disordered" evidence="8">
    <location>
        <begin position="301"/>
        <end position="322"/>
    </location>
</feature>
<keyword evidence="6 7" id="KW-0472">Membrane</keyword>
<keyword evidence="5 7" id="KW-1133">Transmembrane helix</keyword>
<feature type="transmembrane region" description="Helical" evidence="7">
    <location>
        <begin position="245"/>
        <end position="269"/>
    </location>
</feature>
<evidence type="ECO:0000256" key="7">
    <source>
        <dbReference type="HAMAP-Rule" id="MF_00672"/>
    </source>
</evidence>
<keyword evidence="3" id="KW-0997">Cell inner membrane</keyword>
<dbReference type="RefSeq" id="WP_077773065.1">
    <property type="nucleotide sequence ID" value="NZ_MUFC01000018.1"/>
</dbReference>